<accession>A0AA35CJ33</accession>
<evidence type="ECO:0000313" key="10">
    <source>
        <dbReference type="EMBL" id="BDG59288.1"/>
    </source>
</evidence>
<evidence type="ECO:0000256" key="1">
    <source>
        <dbReference type="ARBA" id="ARBA00004202"/>
    </source>
</evidence>
<dbReference type="InterPro" id="IPR017871">
    <property type="entry name" value="ABC_transporter-like_CS"/>
</dbReference>
<dbReference type="GO" id="GO:0005886">
    <property type="term" value="C:plasma membrane"/>
    <property type="evidence" value="ECO:0007669"/>
    <property type="project" value="UniProtKB-SubCell"/>
</dbReference>
<keyword evidence="4" id="KW-1003">Cell membrane</keyword>
<keyword evidence="11" id="KW-1185">Reference proteome</keyword>
<dbReference type="InterPro" id="IPR003439">
    <property type="entry name" value="ABC_transporter-like_ATP-bd"/>
</dbReference>
<dbReference type="Gene3D" id="3.40.50.300">
    <property type="entry name" value="P-loop containing nucleotide triphosphate hydrolases"/>
    <property type="match status" value="2"/>
</dbReference>
<dbReference type="RefSeq" id="WP_264843415.1">
    <property type="nucleotide sequence ID" value="NZ_AP025628.1"/>
</dbReference>
<dbReference type="InterPro" id="IPR013563">
    <property type="entry name" value="Oligopep_ABC_C"/>
</dbReference>
<name>A0AA35CJ33_9FIRM</name>
<dbReference type="GO" id="GO:0015833">
    <property type="term" value="P:peptide transport"/>
    <property type="evidence" value="ECO:0007669"/>
    <property type="project" value="InterPro"/>
</dbReference>
<keyword evidence="5" id="KW-0547">Nucleotide-binding</keyword>
<dbReference type="InterPro" id="IPR027417">
    <property type="entry name" value="P-loop_NTPase"/>
</dbReference>
<dbReference type="Proteomes" id="UP001163687">
    <property type="component" value="Chromosome"/>
</dbReference>
<evidence type="ECO:0000256" key="8">
    <source>
        <dbReference type="SAM" id="MobiDB-lite"/>
    </source>
</evidence>
<dbReference type="PROSITE" id="PS50893">
    <property type="entry name" value="ABC_TRANSPORTER_2"/>
    <property type="match status" value="2"/>
</dbReference>
<dbReference type="SMART" id="SM00382">
    <property type="entry name" value="AAA"/>
    <property type="match status" value="2"/>
</dbReference>
<keyword evidence="7" id="KW-0472">Membrane</keyword>
<organism evidence="10 11">
    <name type="scientific">Caldinitratiruptor microaerophilus</name>
    <dbReference type="NCBI Taxonomy" id="671077"/>
    <lineage>
        <taxon>Bacteria</taxon>
        <taxon>Bacillati</taxon>
        <taxon>Bacillota</taxon>
        <taxon>Clostridia</taxon>
        <taxon>Eubacteriales</taxon>
        <taxon>Symbiobacteriaceae</taxon>
        <taxon>Caldinitratiruptor</taxon>
    </lineage>
</organism>
<evidence type="ECO:0000256" key="5">
    <source>
        <dbReference type="ARBA" id="ARBA00022741"/>
    </source>
</evidence>
<dbReference type="Pfam" id="PF08352">
    <property type="entry name" value="oligo_HPY"/>
    <property type="match status" value="2"/>
</dbReference>
<evidence type="ECO:0000256" key="3">
    <source>
        <dbReference type="ARBA" id="ARBA00022448"/>
    </source>
</evidence>
<keyword evidence="3" id="KW-0813">Transport</keyword>
<evidence type="ECO:0000256" key="4">
    <source>
        <dbReference type="ARBA" id="ARBA00022475"/>
    </source>
</evidence>
<dbReference type="SUPFAM" id="SSF52540">
    <property type="entry name" value="P-loop containing nucleoside triphosphate hydrolases"/>
    <property type="match status" value="2"/>
</dbReference>
<reference evidence="10" key="1">
    <citation type="submission" date="2022-03" db="EMBL/GenBank/DDBJ databases">
        <title>Complete genome sequence of Caldinitratiruptor microaerophilus.</title>
        <authorList>
            <person name="Mukaiyama R."/>
            <person name="Nishiyama T."/>
            <person name="Ueda K."/>
        </authorList>
    </citation>
    <scope>NUCLEOTIDE SEQUENCE</scope>
    <source>
        <strain evidence="10">JCM 16183</strain>
    </source>
</reference>
<evidence type="ECO:0000256" key="2">
    <source>
        <dbReference type="ARBA" id="ARBA00005417"/>
    </source>
</evidence>
<dbReference type="InterPro" id="IPR050388">
    <property type="entry name" value="ABC_Ni/Peptide_Import"/>
</dbReference>
<gene>
    <name evidence="10" type="primary">oppD</name>
    <name evidence="10" type="ORF">caldi_03780</name>
</gene>
<dbReference type="EMBL" id="AP025628">
    <property type="protein sequence ID" value="BDG59288.1"/>
    <property type="molecule type" value="Genomic_DNA"/>
</dbReference>
<feature type="domain" description="ABC transporter" evidence="9">
    <location>
        <begin position="26"/>
        <end position="294"/>
    </location>
</feature>
<protein>
    <submittedName>
        <fullName evidence="10">Oligopeptide ABC transporter ATP-binding protein OppF</fullName>
    </submittedName>
</protein>
<dbReference type="CDD" id="cd03257">
    <property type="entry name" value="ABC_NikE_OppD_transporters"/>
    <property type="match status" value="2"/>
</dbReference>
<dbReference type="NCBIfam" id="NF007739">
    <property type="entry name" value="PRK10419.1"/>
    <property type="match status" value="2"/>
</dbReference>
<dbReference type="GO" id="GO:0016887">
    <property type="term" value="F:ATP hydrolysis activity"/>
    <property type="evidence" value="ECO:0007669"/>
    <property type="project" value="InterPro"/>
</dbReference>
<keyword evidence="6 10" id="KW-0067">ATP-binding</keyword>
<evidence type="ECO:0000256" key="7">
    <source>
        <dbReference type="ARBA" id="ARBA00023136"/>
    </source>
</evidence>
<comment type="similarity">
    <text evidence="2">Belongs to the ABC transporter superfamily.</text>
</comment>
<dbReference type="Pfam" id="PF00005">
    <property type="entry name" value="ABC_tran"/>
    <property type="match status" value="2"/>
</dbReference>
<dbReference type="PROSITE" id="PS00211">
    <property type="entry name" value="ABC_TRANSPORTER_1"/>
    <property type="match status" value="1"/>
</dbReference>
<dbReference type="FunFam" id="3.40.50.300:FF:000016">
    <property type="entry name" value="Oligopeptide ABC transporter ATP-binding component"/>
    <property type="match status" value="1"/>
</dbReference>
<evidence type="ECO:0000256" key="6">
    <source>
        <dbReference type="ARBA" id="ARBA00022840"/>
    </source>
</evidence>
<sequence>MAGTATGLRAGAAAPGPGGDSDQPLLRVRNLTVAYGGSGAAASTRAGAGPQVASPGPGEVLALDGVSLDVASGETVALVGESGCGKSTLALSLLRLLPPGGRIVRGSVHLDGQDLLALPEPDLDGLRGSTLALVPQDALSSLNPFLTVGSQIAEAIDPRREQPRAWVRRRAAELLALAGVPDPSARLRQYPHQLSGGLRQRVLIAMALARSPRLLIADEPTTALDATLRVQILDLIRRLQRDLNLAVLLITHDLRTAAALARQLVVMYAGRVVEAGPAADVLRHPAHPYTAELLAALPEPGHRAGSGAAAIPGLPPAPGEVPEGCPYAPRCPVVLPVCRVNRPPLTRLQPGREAACWQVRPQDGGPAAVSPVQVSRVTAGSGCGRAVQPEALEPPGAPRGGGQPEPLVELDAVVKVFRVGDFLGRQVVRAVDGVSLAIAPGESLVLVGESGCGKTTLGRLILRLYVPDSGRVRYGSEDVSTLPERVLRRRFRREVSAVFQDPRGSLNPRLPAALAVAEPLLAHGVPRREATARARELLARVGLGGTLADRLPHELSGGQRQRVGIARALALAPRLVVADEPFSSLDASVQASIAVLLQELREERGLTLLTITHDLALSRYLADRVAVMYRGQLVELGPAETVFTRPAHPYTRTLLAADRGILTTGAGGGDGSFFSVDGIPGGSTPPPGCRFHPCCPYRGPSCGEVPPALAFVGTGHQVACHFPLDGRD</sequence>
<feature type="region of interest" description="Disordered" evidence="8">
    <location>
        <begin position="1"/>
        <end position="24"/>
    </location>
</feature>
<proteinExistence type="inferred from homology"/>
<dbReference type="InterPro" id="IPR003593">
    <property type="entry name" value="AAA+_ATPase"/>
</dbReference>
<feature type="compositionally biased region" description="Low complexity" evidence="8">
    <location>
        <begin position="1"/>
        <end position="15"/>
    </location>
</feature>
<comment type="subcellular location">
    <subcellularLocation>
        <location evidence="1">Cell membrane</location>
        <topology evidence="1">Peripheral membrane protein</topology>
    </subcellularLocation>
</comment>
<evidence type="ECO:0000259" key="9">
    <source>
        <dbReference type="PROSITE" id="PS50893"/>
    </source>
</evidence>
<dbReference type="PANTHER" id="PTHR43297">
    <property type="entry name" value="OLIGOPEPTIDE TRANSPORT ATP-BINDING PROTEIN APPD"/>
    <property type="match status" value="1"/>
</dbReference>
<evidence type="ECO:0000313" key="11">
    <source>
        <dbReference type="Proteomes" id="UP001163687"/>
    </source>
</evidence>
<feature type="domain" description="ABC transporter" evidence="9">
    <location>
        <begin position="408"/>
        <end position="655"/>
    </location>
</feature>
<dbReference type="GO" id="GO:0005524">
    <property type="term" value="F:ATP binding"/>
    <property type="evidence" value="ECO:0007669"/>
    <property type="project" value="UniProtKB-KW"/>
</dbReference>
<dbReference type="KEGG" id="cmic:caldi_03780"/>
<dbReference type="NCBIfam" id="NF008453">
    <property type="entry name" value="PRK11308.1"/>
    <property type="match status" value="2"/>
</dbReference>
<feature type="region of interest" description="Disordered" evidence="8">
    <location>
        <begin position="385"/>
        <end position="404"/>
    </location>
</feature>
<dbReference type="NCBIfam" id="TIGR01727">
    <property type="entry name" value="oligo_HPY"/>
    <property type="match status" value="2"/>
</dbReference>
<dbReference type="AlphaFoldDB" id="A0AA35CJ33"/>
<dbReference type="PANTHER" id="PTHR43297:SF2">
    <property type="entry name" value="DIPEPTIDE TRANSPORT ATP-BINDING PROTEIN DPPD"/>
    <property type="match status" value="1"/>
</dbReference>